<dbReference type="GO" id="GO:0043484">
    <property type="term" value="P:regulation of RNA splicing"/>
    <property type="evidence" value="ECO:0007669"/>
    <property type="project" value="TreeGrafter"/>
</dbReference>
<feature type="domain" description="Protein kinase" evidence="8">
    <location>
        <begin position="1"/>
        <end position="280"/>
    </location>
</feature>
<evidence type="ECO:0000256" key="5">
    <source>
        <dbReference type="ARBA" id="ARBA00022840"/>
    </source>
</evidence>
<feature type="signal peptide" evidence="7">
    <location>
        <begin position="1"/>
        <end position="17"/>
    </location>
</feature>
<accession>A0A6A5FST4</accession>
<evidence type="ECO:0000256" key="7">
    <source>
        <dbReference type="SAM" id="SignalP"/>
    </source>
</evidence>
<comment type="caution">
    <text evidence="9">The sequence shown here is derived from an EMBL/GenBank/DDBJ whole genome shotgun (WGS) entry which is preliminary data.</text>
</comment>
<dbReference type="GeneID" id="9800984"/>
<dbReference type="InterPro" id="IPR000719">
    <property type="entry name" value="Prot_kinase_dom"/>
</dbReference>
<dbReference type="InterPro" id="IPR051175">
    <property type="entry name" value="CLK_kinases"/>
</dbReference>
<evidence type="ECO:0000313" key="10">
    <source>
        <dbReference type="Proteomes" id="UP000483820"/>
    </source>
</evidence>
<keyword evidence="7" id="KW-0732">Signal</keyword>
<dbReference type="KEGG" id="crq:GCK72_022060"/>
<protein>
    <recommendedName>
        <fullName evidence="8">Protein kinase domain-containing protein</fullName>
    </recommendedName>
</protein>
<comment type="similarity">
    <text evidence="6">Belongs to the protein kinase superfamily. CMGC Ser/Thr protein kinase family. Lammer subfamily.</text>
</comment>
<dbReference type="EMBL" id="WUAV01000006">
    <property type="protein sequence ID" value="KAF1745613.1"/>
    <property type="molecule type" value="Genomic_DNA"/>
</dbReference>
<dbReference type="PANTHER" id="PTHR45646">
    <property type="entry name" value="SERINE/THREONINE-PROTEIN KINASE DOA-RELATED"/>
    <property type="match status" value="1"/>
</dbReference>
<dbReference type="GO" id="GO:0004674">
    <property type="term" value="F:protein serine/threonine kinase activity"/>
    <property type="evidence" value="ECO:0007669"/>
    <property type="project" value="UniProtKB-KW"/>
</dbReference>
<dbReference type="Proteomes" id="UP000483820">
    <property type="component" value="Chromosome X"/>
</dbReference>
<evidence type="ECO:0000256" key="6">
    <source>
        <dbReference type="ARBA" id="ARBA00037966"/>
    </source>
</evidence>
<dbReference type="PROSITE" id="PS00108">
    <property type="entry name" value="PROTEIN_KINASE_ST"/>
    <property type="match status" value="1"/>
</dbReference>
<sequence>MFTPVQLFVSYCLLLEALDVYEYLGSSVHQNIAKIVGIDFVNWAPDNCYRKIILMPLLGISIGQMIDQAQKLDLENRNLIGVDASKAKVSFRIKHIQEMGSNVLNGLQFLLEHHVFHLDLKLENVLFSSKNSFHVDYNGTSHSFIADFGLSRVESDIRETADIFQTETYRSPEIYSGADDFLSPETENAEVQRFRNLQYAIDQRMTRDLWDEAAKTKGGNETRGALKLYDDGAPDSTAPRLMSLKRSYHADQLFEFLKYSLILDWHSRPSVDELLSHNFFKNI</sequence>
<dbReference type="AlphaFoldDB" id="A0A6A5FST4"/>
<dbReference type="PROSITE" id="PS50011">
    <property type="entry name" value="PROTEIN_KINASE_DOM"/>
    <property type="match status" value="1"/>
</dbReference>
<keyword evidence="1" id="KW-0723">Serine/threonine-protein kinase</keyword>
<evidence type="ECO:0000256" key="3">
    <source>
        <dbReference type="ARBA" id="ARBA00022741"/>
    </source>
</evidence>
<keyword evidence="2" id="KW-0808">Transferase</keyword>
<feature type="chain" id="PRO_5025537105" description="Protein kinase domain-containing protein" evidence="7">
    <location>
        <begin position="18"/>
        <end position="283"/>
    </location>
</feature>
<dbReference type="GO" id="GO:0005634">
    <property type="term" value="C:nucleus"/>
    <property type="evidence" value="ECO:0007669"/>
    <property type="project" value="TreeGrafter"/>
</dbReference>
<dbReference type="RefSeq" id="XP_053578194.1">
    <property type="nucleotide sequence ID" value="XM_053734628.1"/>
</dbReference>
<evidence type="ECO:0000313" key="9">
    <source>
        <dbReference type="EMBL" id="KAF1745613.1"/>
    </source>
</evidence>
<gene>
    <name evidence="9" type="ORF">GCK72_022060</name>
</gene>
<dbReference type="InterPro" id="IPR008271">
    <property type="entry name" value="Ser/Thr_kinase_AS"/>
</dbReference>
<proteinExistence type="inferred from homology"/>
<keyword evidence="5" id="KW-0067">ATP-binding</keyword>
<dbReference type="SUPFAM" id="SSF56112">
    <property type="entry name" value="Protein kinase-like (PK-like)"/>
    <property type="match status" value="1"/>
</dbReference>
<reference evidence="9 10" key="1">
    <citation type="submission" date="2019-12" db="EMBL/GenBank/DDBJ databases">
        <title>Chromosome-level assembly of the Caenorhabditis remanei genome.</title>
        <authorList>
            <person name="Teterina A.A."/>
            <person name="Willis J.H."/>
            <person name="Phillips P.C."/>
        </authorList>
    </citation>
    <scope>NUCLEOTIDE SEQUENCE [LARGE SCALE GENOMIC DNA]</scope>
    <source>
        <strain evidence="9 10">PX506</strain>
        <tissue evidence="9">Whole organism</tissue>
    </source>
</reference>
<evidence type="ECO:0000259" key="8">
    <source>
        <dbReference type="PROSITE" id="PS50011"/>
    </source>
</evidence>
<dbReference type="InterPro" id="IPR011009">
    <property type="entry name" value="Kinase-like_dom_sf"/>
</dbReference>
<dbReference type="Gene3D" id="1.10.510.10">
    <property type="entry name" value="Transferase(Phosphotransferase) domain 1"/>
    <property type="match status" value="1"/>
</dbReference>
<organism evidence="9 10">
    <name type="scientific">Caenorhabditis remanei</name>
    <name type="common">Caenorhabditis vulgaris</name>
    <dbReference type="NCBI Taxonomy" id="31234"/>
    <lineage>
        <taxon>Eukaryota</taxon>
        <taxon>Metazoa</taxon>
        <taxon>Ecdysozoa</taxon>
        <taxon>Nematoda</taxon>
        <taxon>Chromadorea</taxon>
        <taxon>Rhabditida</taxon>
        <taxon>Rhabditina</taxon>
        <taxon>Rhabditomorpha</taxon>
        <taxon>Rhabditoidea</taxon>
        <taxon>Rhabditidae</taxon>
        <taxon>Peloderinae</taxon>
        <taxon>Caenorhabditis</taxon>
    </lineage>
</organism>
<dbReference type="GO" id="GO:0005524">
    <property type="term" value="F:ATP binding"/>
    <property type="evidence" value="ECO:0007669"/>
    <property type="project" value="UniProtKB-KW"/>
</dbReference>
<evidence type="ECO:0000256" key="1">
    <source>
        <dbReference type="ARBA" id="ARBA00022527"/>
    </source>
</evidence>
<dbReference type="Pfam" id="PF00069">
    <property type="entry name" value="Pkinase"/>
    <property type="match status" value="1"/>
</dbReference>
<evidence type="ECO:0000256" key="2">
    <source>
        <dbReference type="ARBA" id="ARBA00022679"/>
    </source>
</evidence>
<dbReference type="CTD" id="9800984"/>
<keyword evidence="4" id="KW-0418">Kinase</keyword>
<dbReference type="PANTHER" id="PTHR45646:SF8">
    <property type="entry name" value="PROTEIN KINASE DOMAIN-CONTAINING PROTEIN"/>
    <property type="match status" value="1"/>
</dbReference>
<evidence type="ECO:0000256" key="4">
    <source>
        <dbReference type="ARBA" id="ARBA00022777"/>
    </source>
</evidence>
<keyword evidence="3" id="KW-0547">Nucleotide-binding</keyword>
<name>A0A6A5FST4_CAERE</name>
<dbReference type="SMART" id="SM00220">
    <property type="entry name" value="S_TKc"/>
    <property type="match status" value="1"/>
</dbReference>